<protein>
    <recommendedName>
        <fullName evidence="2">Myb/SANT-like domain-containing protein</fullName>
    </recommendedName>
</protein>
<dbReference type="InterPro" id="IPR024752">
    <property type="entry name" value="Myb/SANT-like_dom"/>
</dbReference>
<sequence>MEFAFPNVMLEKLRRTHTTTWKTNTWNEIIAEMINLFPDKQLCLQKVKNKHQRMKTNFTRFSEIVRHTGVGWDVDTNTITADPDVWDMFIKGKHKQYVDLEEGSDENDDPIHVAEPILIESQRRVPKRSQSKSSQMHKCMDIFRESFMKKPLETPPSAKRSKSVSSPEKHEKNSIEKALEELAKFKLRIPHPLFVKAGVTLLDPGVRRLFMWFKEDSQLE</sequence>
<dbReference type="Pfam" id="PF12776">
    <property type="entry name" value="Myb_DNA-bind_3"/>
    <property type="match status" value="1"/>
</dbReference>
<comment type="caution">
    <text evidence="3">The sequence shown here is derived from an EMBL/GenBank/DDBJ whole genome shotgun (WGS) entry which is preliminary data.</text>
</comment>
<evidence type="ECO:0000259" key="2">
    <source>
        <dbReference type="Pfam" id="PF12776"/>
    </source>
</evidence>
<feature type="domain" description="Myb/SANT-like" evidence="2">
    <location>
        <begin position="5"/>
        <end position="88"/>
    </location>
</feature>
<reference evidence="3 4" key="1">
    <citation type="submission" date="2017-11" db="EMBL/GenBank/DDBJ databases">
        <title>De-novo sequencing of pomegranate (Punica granatum L.) genome.</title>
        <authorList>
            <person name="Akparov Z."/>
            <person name="Amiraslanov A."/>
            <person name="Hajiyeva S."/>
            <person name="Abbasov M."/>
            <person name="Kaur K."/>
            <person name="Hamwieh A."/>
            <person name="Solovyev V."/>
            <person name="Salamov A."/>
            <person name="Braich B."/>
            <person name="Kosarev P."/>
            <person name="Mahmoud A."/>
            <person name="Hajiyev E."/>
            <person name="Babayeva S."/>
            <person name="Izzatullayeva V."/>
            <person name="Mammadov A."/>
            <person name="Mammadov A."/>
            <person name="Sharifova S."/>
            <person name="Ojaghi J."/>
            <person name="Eynullazada K."/>
            <person name="Bayramov B."/>
            <person name="Abdulazimova A."/>
            <person name="Shahmuradov I."/>
        </authorList>
    </citation>
    <scope>NUCLEOTIDE SEQUENCE [LARGE SCALE GENOMIC DNA]</scope>
    <source>
        <strain evidence="4">cv. AG2017</strain>
        <tissue evidence="3">Leaf</tissue>
    </source>
</reference>
<dbReference type="AlphaFoldDB" id="A0A2I0K650"/>
<dbReference type="InterPro" id="IPR045026">
    <property type="entry name" value="LIMYB"/>
</dbReference>
<dbReference type="Proteomes" id="UP000233551">
    <property type="component" value="Unassembled WGS sequence"/>
</dbReference>
<name>A0A2I0K650_PUNGR</name>
<dbReference type="PANTHER" id="PTHR47584:SF14">
    <property type="entry name" value="L10-INTERACTING MYB DOMAIN-CONTAINING PROTEIN-LIKE"/>
    <property type="match status" value="1"/>
</dbReference>
<accession>A0A2I0K650</accession>
<evidence type="ECO:0000313" key="4">
    <source>
        <dbReference type="Proteomes" id="UP000233551"/>
    </source>
</evidence>
<dbReference type="STRING" id="22663.A0A2I0K650"/>
<keyword evidence="4" id="KW-1185">Reference proteome</keyword>
<gene>
    <name evidence="3" type="ORF">CRG98_015561</name>
</gene>
<proteinExistence type="predicted"/>
<feature type="region of interest" description="Disordered" evidence="1">
    <location>
        <begin position="151"/>
        <end position="173"/>
    </location>
</feature>
<dbReference type="PANTHER" id="PTHR47584">
    <property type="match status" value="1"/>
</dbReference>
<evidence type="ECO:0000256" key="1">
    <source>
        <dbReference type="SAM" id="MobiDB-lite"/>
    </source>
</evidence>
<dbReference type="EMBL" id="PGOL01000855">
    <property type="protein sequence ID" value="PKI64029.1"/>
    <property type="molecule type" value="Genomic_DNA"/>
</dbReference>
<organism evidence="3 4">
    <name type="scientific">Punica granatum</name>
    <name type="common">Pomegranate</name>
    <dbReference type="NCBI Taxonomy" id="22663"/>
    <lineage>
        <taxon>Eukaryota</taxon>
        <taxon>Viridiplantae</taxon>
        <taxon>Streptophyta</taxon>
        <taxon>Embryophyta</taxon>
        <taxon>Tracheophyta</taxon>
        <taxon>Spermatophyta</taxon>
        <taxon>Magnoliopsida</taxon>
        <taxon>eudicotyledons</taxon>
        <taxon>Gunneridae</taxon>
        <taxon>Pentapetalae</taxon>
        <taxon>rosids</taxon>
        <taxon>malvids</taxon>
        <taxon>Myrtales</taxon>
        <taxon>Lythraceae</taxon>
        <taxon>Punica</taxon>
    </lineage>
</organism>
<evidence type="ECO:0000313" key="3">
    <source>
        <dbReference type="EMBL" id="PKI64029.1"/>
    </source>
</evidence>